<keyword evidence="1" id="KW-0472">Membrane</keyword>
<gene>
    <name evidence="2" type="ORF">NNL22_05085</name>
</gene>
<evidence type="ECO:0000313" key="3">
    <source>
        <dbReference type="Proteomes" id="UP001164472"/>
    </source>
</evidence>
<feature type="transmembrane region" description="Helical" evidence="1">
    <location>
        <begin position="55"/>
        <end position="77"/>
    </location>
</feature>
<feature type="transmembrane region" description="Helical" evidence="1">
    <location>
        <begin position="144"/>
        <end position="164"/>
    </location>
</feature>
<feature type="transmembrane region" description="Helical" evidence="1">
    <location>
        <begin position="89"/>
        <end position="108"/>
    </location>
</feature>
<dbReference type="Pfam" id="PF11086">
    <property type="entry name" value="DUF2878"/>
    <property type="match status" value="1"/>
</dbReference>
<dbReference type="InterPro" id="IPR021306">
    <property type="entry name" value="DUF2878"/>
</dbReference>
<accession>A0A9E8HJR1</accession>
<organism evidence="2 3">
    <name type="scientific">Alkalimarinus sediminis</name>
    <dbReference type="NCBI Taxonomy" id="1632866"/>
    <lineage>
        <taxon>Bacteria</taxon>
        <taxon>Pseudomonadati</taxon>
        <taxon>Pseudomonadota</taxon>
        <taxon>Gammaproteobacteria</taxon>
        <taxon>Alteromonadales</taxon>
        <taxon>Alteromonadaceae</taxon>
        <taxon>Alkalimarinus</taxon>
    </lineage>
</organism>
<evidence type="ECO:0000256" key="1">
    <source>
        <dbReference type="SAM" id="Phobius"/>
    </source>
</evidence>
<dbReference type="RefSeq" id="WP_251811707.1">
    <property type="nucleotide sequence ID" value="NZ_CP101527.1"/>
</dbReference>
<feature type="transmembrane region" description="Helical" evidence="1">
    <location>
        <begin position="20"/>
        <end position="43"/>
    </location>
</feature>
<evidence type="ECO:0000313" key="2">
    <source>
        <dbReference type="EMBL" id="UZW75958.1"/>
    </source>
</evidence>
<dbReference type="Proteomes" id="UP001164472">
    <property type="component" value="Chromosome"/>
</dbReference>
<keyword evidence="1" id="KW-1133">Transmembrane helix</keyword>
<dbReference type="AlphaFoldDB" id="A0A9E8HJR1"/>
<proteinExistence type="predicted"/>
<sequence length="179" mass="20292">MKNQRTRNMVINAVLFQCCWFLAIFSEWYFALIPLLLMGVHVYQISPRKLSELKLVAMIGFTGITIDTLLKVSGIYSFGDVLLVTERSIPVWLCILWVGFALTLNHSLNWMVKKAPLFTVGCAIAGPVSYSAGRANGVIEFTNASLVLISMEWIVISLVTLYLANPKLRRRFYVRRAAW</sequence>
<dbReference type="KEGG" id="asem:NNL22_05085"/>
<keyword evidence="3" id="KW-1185">Reference proteome</keyword>
<name>A0A9E8HJR1_9ALTE</name>
<protein>
    <submittedName>
        <fullName evidence="2">DUF2878 domain-containing protein</fullName>
    </submittedName>
</protein>
<reference evidence="2" key="1">
    <citation type="submission" date="2022-07" db="EMBL/GenBank/DDBJ databases">
        <title>Alkalimarinus sp. nov., isolated from gut of a Alitta virens.</title>
        <authorList>
            <person name="Yang A.I."/>
            <person name="Shin N.-R."/>
        </authorList>
    </citation>
    <scope>NUCLEOTIDE SEQUENCE</scope>
    <source>
        <strain evidence="2">FA028</strain>
    </source>
</reference>
<dbReference type="EMBL" id="CP101527">
    <property type="protein sequence ID" value="UZW75958.1"/>
    <property type="molecule type" value="Genomic_DNA"/>
</dbReference>
<keyword evidence="1" id="KW-0812">Transmembrane</keyword>